<dbReference type="InterPro" id="IPR013022">
    <property type="entry name" value="Xyl_isomerase-like_TIM-brl"/>
</dbReference>
<dbReference type="GO" id="GO:0016853">
    <property type="term" value="F:isomerase activity"/>
    <property type="evidence" value="ECO:0007669"/>
    <property type="project" value="UniProtKB-KW"/>
</dbReference>
<dbReference type="InterPro" id="IPR050312">
    <property type="entry name" value="IolE/XylAMocC-like"/>
</dbReference>
<keyword evidence="3" id="KW-1185">Reference proteome</keyword>
<reference evidence="2" key="1">
    <citation type="submission" date="2022-08" db="EMBL/GenBank/DDBJ databases">
        <title>Alicyclobacillus dauci DSM2870, complete genome.</title>
        <authorList>
            <person name="Wang Q."/>
            <person name="Cai R."/>
            <person name="Wang Z."/>
        </authorList>
    </citation>
    <scope>NUCLEOTIDE SEQUENCE</scope>
    <source>
        <strain evidence="2">DSM 28700</strain>
    </source>
</reference>
<dbReference type="PANTHER" id="PTHR12110">
    <property type="entry name" value="HYDROXYPYRUVATE ISOMERASE"/>
    <property type="match status" value="1"/>
</dbReference>
<dbReference type="SUPFAM" id="SSF51658">
    <property type="entry name" value="Xylose isomerase-like"/>
    <property type="match status" value="1"/>
</dbReference>
<evidence type="ECO:0000313" key="3">
    <source>
        <dbReference type="Proteomes" id="UP001164803"/>
    </source>
</evidence>
<name>A0ABY6YZM8_9BACL</name>
<dbReference type="InterPro" id="IPR036237">
    <property type="entry name" value="Xyl_isomerase-like_sf"/>
</dbReference>
<proteinExistence type="predicted"/>
<feature type="domain" description="Xylose isomerase-like TIM barrel" evidence="1">
    <location>
        <begin position="27"/>
        <end position="269"/>
    </location>
</feature>
<dbReference type="Pfam" id="PF01261">
    <property type="entry name" value="AP_endonuc_2"/>
    <property type="match status" value="1"/>
</dbReference>
<protein>
    <submittedName>
        <fullName evidence="2">Sugar phosphate isomerase/epimerase</fullName>
    </submittedName>
</protein>
<keyword evidence="2" id="KW-0413">Isomerase</keyword>
<dbReference type="RefSeq" id="WP_268042854.1">
    <property type="nucleotide sequence ID" value="NZ_CP104064.1"/>
</dbReference>
<evidence type="ECO:0000259" key="1">
    <source>
        <dbReference type="Pfam" id="PF01261"/>
    </source>
</evidence>
<evidence type="ECO:0000313" key="2">
    <source>
        <dbReference type="EMBL" id="WAH35571.1"/>
    </source>
</evidence>
<gene>
    <name evidence="2" type="ORF">NZD86_14915</name>
</gene>
<dbReference type="EMBL" id="CP104064">
    <property type="protein sequence ID" value="WAH35571.1"/>
    <property type="molecule type" value="Genomic_DNA"/>
</dbReference>
<accession>A0ABY6YZM8</accession>
<organism evidence="2 3">
    <name type="scientific">Alicyclobacillus dauci</name>
    <dbReference type="NCBI Taxonomy" id="1475485"/>
    <lineage>
        <taxon>Bacteria</taxon>
        <taxon>Bacillati</taxon>
        <taxon>Bacillota</taxon>
        <taxon>Bacilli</taxon>
        <taxon>Bacillales</taxon>
        <taxon>Alicyclobacillaceae</taxon>
        <taxon>Alicyclobacillus</taxon>
    </lineage>
</organism>
<dbReference type="Gene3D" id="3.20.20.150">
    <property type="entry name" value="Divalent-metal-dependent TIM barrel enzymes"/>
    <property type="match status" value="1"/>
</dbReference>
<dbReference type="Proteomes" id="UP001164803">
    <property type="component" value="Chromosome"/>
</dbReference>
<dbReference type="PANTHER" id="PTHR12110:SF53">
    <property type="entry name" value="BLR5974 PROTEIN"/>
    <property type="match status" value="1"/>
</dbReference>
<sequence>MHLCVSMWSLHRKFFDDGWTVMDFLEFCSTHDIQHVELLDVFWRDEANEVAKVLEYVHDHEMTVDVYAVTNDCVQSDRSKREQALASVLKGVEMAKKFSAPVVRVFAGDLKEGYDFDSAVGYIVDGFKEATARIQNDNVVLALENHGKLAGRGDQVKRIILDVGSDKLRSTFDVGNFYLVGQQPMEALAELSGYVAHVHAKDFEPSDKGFLATTGEYFAGRECGSGIVPYGDVVNMLRTIRYDASLSLEYEGDGDEIDGVLKSLAFLRSVVDQTTNV</sequence>